<dbReference type="Proteomes" id="UP000242875">
    <property type="component" value="Unassembled WGS sequence"/>
</dbReference>
<feature type="domain" description="TACO1/YebC-like second and third" evidence="4">
    <location>
        <begin position="517"/>
        <end position="672"/>
    </location>
</feature>
<feature type="transmembrane region" description="Helical" evidence="3">
    <location>
        <begin position="360"/>
        <end position="380"/>
    </location>
</feature>
<dbReference type="InterPro" id="IPR037185">
    <property type="entry name" value="EmrE-like"/>
</dbReference>
<dbReference type="EMBL" id="MVBO01000092">
    <property type="protein sequence ID" value="OZJ03315.1"/>
    <property type="molecule type" value="Genomic_DNA"/>
</dbReference>
<dbReference type="OrthoDB" id="10062838at2759"/>
<keyword evidence="7" id="KW-1185">Reference proteome</keyword>
<feature type="transmembrane region" description="Helical" evidence="3">
    <location>
        <begin position="168"/>
        <end position="188"/>
    </location>
</feature>
<dbReference type="PANTHER" id="PTHR12532">
    <property type="entry name" value="TRANSLATIONAL ACTIVATOR OF CYTOCHROME C OXIDASE 1"/>
    <property type="match status" value="1"/>
</dbReference>
<dbReference type="PANTHER" id="PTHR12532:SF0">
    <property type="entry name" value="TRANSLATIONAL ACTIVATOR OF CYTOCHROME C OXIDASE 1"/>
    <property type="match status" value="1"/>
</dbReference>
<dbReference type="SUPFAM" id="SSF103481">
    <property type="entry name" value="Multidrug resistance efflux transporter EmrE"/>
    <property type="match status" value="1"/>
</dbReference>
<dbReference type="GO" id="GO:0005739">
    <property type="term" value="C:mitochondrion"/>
    <property type="evidence" value="ECO:0007669"/>
    <property type="project" value="UniProtKB-SubCell"/>
</dbReference>
<dbReference type="FunFam" id="1.10.10.200:FF:000002">
    <property type="entry name" value="Probable transcriptional regulatory protein CLM62_37755"/>
    <property type="match status" value="1"/>
</dbReference>
<dbReference type="InterPro" id="IPR026564">
    <property type="entry name" value="Transcrip_reg_TACO1-like_dom3"/>
</dbReference>
<comment type="caution">
    <text evidence="6">The sequence shown here is derived from an EMBL/GenBank/DDBJ whole genome shotgun (WGS) entry which is preliminary data.</text>
</comment>
<name>A0A261XY67_9FUNG</name>
<dbReference type="AlphaFoldDB" id="A0A261XY67"/>
<feature type="transmembrane region" description="Helical" evidence="3">
    <location>
        <begin position="68"/>
        <end position="87"/>
    </location>
</feature>
<dbReference type="InterPro" id="IPR017856">
    <property type="entry name" value="Integrase-like_N"/>
</dbReference>
<evidence type="ECO:0000259" key="4">
    <source>
        <dbReference type="Pfam" id="PF01709"/>
    </source>
</evidence>
<dbReference type="InterPro" id="IPR029072">
    <property type="entry name" value="YebC-like"/>
</dbReference>
<evidence type="ECO:0000259" key="5">
    <source>
        <dbReference type="Pfam" id="PF20772"/>
    </source>
</evidence>
<evidence type="ECO:0000313" key="7">
    <source>
        <dbReference type="Proteomes" id="UP000242875"/>
    </source>
</evidence>
<sequence length="673" mass="73701">MSTADATLYQTLSLRRQSMENSAHHIEVAAKDRRLAFAILAVCLAAFTAQTELAQVVQKDRDFHKPYFLLYIGHSCYILLLPLHLVFSTIRNTLASTHPHRAVLLHLSLAWTDYVDSFWESLTALYILRHPQTQYHIAIPQNDVVSDSPMEEDDSLPTFPPINALRTFCITLSIALAIFIMLPAYTWYAAVGLIPMATLTAINNTSCFFAYVFSIFMLGDNVEVRKVAAVAISIAGVFIMAFWNAPATDIPDDLNVDRSITGGVFIAALSAAFYGFYEVFYKRYCSPPVPSFVFANSLTTAVGVVTVLLLWIPIPLLHYLGIEPFALPSWTTFGYILLVASMGLLFNASFMCVIAITNPLFASIAVMLTIPLVALCDMIVTGQAVTLDTVVGSCLIVVAFGLLDNVSGSMPTVCSACRRTTPLYTPLLLSTAQKRFAGHNKWSKVKHTKGGKDAKRAQLFSKLSLEIISAIKSGGPELSLNARLSAALAQARTSNMPKESIENAIKKATGADKDALEDVLFEGYGPNGIAFIVETVTDKRMRTIKEVRDVLTKYGGSLTSVQWLFDKKGRIEFAPAQTEHDVDAMMESAIEAGAEDMEATEDDTVEILCDYANLNTVTQSLAGIGYEILKTEIAYIPTSTTAIEGEEMEESFTKCLEALENLSDVAKVHSNAE</sequence>
<keyword evidence="3" id="KW-0812">Transmembrane</keyword>
<dbReference type="NCBIfam" id="NF001030">
    <property type="entry name" value="PRK00110.1"/>
    <property type="match status" value="1"/>
</dbReference>
<comment type="subcellular location">
    <subcellularLocation>
        <location evidence="1">Mitochondrion</location>
    </subcellularLocation>
</comment>
<dbReference type="InterPro" id="IPR049083">
    <property type="entry name" value="TACO1_YebC_N"/>
</dbReference>
<dbReference type="InterPro" id="IPR002876">
    <property type="entry name" value="Transcrip_reg_TACO1-like"/>
</dbReference>
<evidence type="ECO:0008006" key="8">
    <source>
        <dbReference type="Google" id="ProtNLM"/>
    </source>
</evidence>
<comment type="similarity">
    <text evidence="2">Belongs to the TACO1 family.</text>
</comment>
<accession>A0A261XY67</accession>
<feature type="transmembrane region" description="Helical" evidence="3">
    <location>
        <begin position="35"/>
        <end position="56"/>
    </location>
</feature>
<feature type="transmembrane region" description="Helical" evidence="3">
    <location>
        <begin position="332"/>
        <end position="353"/>
    </location>
</feature>
<proteinExistence type="inferred from homology"/>
<evidence type="ECO:0000313" key="6">
    <source>
        <dbReference type="EMBL" id="OZJ03315.1"/>
    </source>
</evidence>
<dbReference type="Gene3D" id="1.10.10.200">
    <property type="match status" value="1"/>
</dbReference>
<dbReference type="Gene3D" id="3.30.70.980">
    <property type="match status" value="2"/>
</dbReference>
<dbReference type="HAMAP" id="MF_00693">
    <property type="entry name" value="Transcrip_reg_TACO1"/>
    <property type="match status" value="1"/>
</dbReference>
<keyword evidence="3" id="KW-0472">Membrane</keyword>
<dbReference type="SUPFAM" id="SSF75625">
    <property type="entry name" value="YebC-like"/>
    <property type="match status" value="1"/>
</dbReference>
<feature type="transmembrane region" description="Helical" evidence="3">
    <location>
        <begin position="292"/>
        <end position="312"/>
    </location>
</feature>
<feature type="transmembrane region" description="Helical" evidence="3">
    <location>
        <begin position="227"/>
        <end position="245"/>
    </location>
</feature>
<dbReference type="NCBIfam" id="TIGR01033">
    <property type="entry name" value="YebC/PmpR family DNA-binding transcriptional regulator"/>
    <property type="match status" value="1"/>
</dbReference>
<dbReference type="Pfam" id="PF20772">
    <property type="entry name" value="TACO1_YebC_N"/>
    <property type="match status" value="1"/>
</dbReference>
<organism evidence="6 7">
    <name type="scientific">Bifiguratus adelaidae</name>
    <dbReference type="NCBI Taxonomy" id="1938954"/>
    <lineage>
        <taxon>Eukaryota</taxon>
        <taxon>Fungi</taxon>
        <taxon>Fungi incertae sedis</taxon>
        <taxon>Mucoromycota</taxon>
        <taxon>Mucoromycotina</taxon>
        <taxon>Endogonomycetes</taxon>
        <taxon>Endogonales</taxon>
        <taxon>Endogonales incertae sedis</taxon>
        <taxon>Bifiguratus</taxon>
    </lineage>
</organism>
<dbReference type="InterPro" id="IPR048300">
    <property type="entry name" value="TACO1_YebC-like_2nd/3rd_dom"/>
</dbReference>
<gene>
    <name evidence="6" type="ORF">BZG36_02265</name>
</gene>
<evidence type="ECO:0000256" key="3">
    <source>
        <dbReference type="SAM" id="Phobius"/>
    </source>
</evidence>
<feature type="transmembrane region" description="Helical" evidence="3">
    <location>
        <begin position="260"/>
        <end position="280"/>
    </location>
</feature>
<evidence type="ECO:0000256" key="2">
    <source>
        <dbReference type="ARBA" id="ARBA00008724"/>
    </source>
</evidence>
<protein>
    <recommendedName>
        <fullName evidence="8">Transcriptional regulatory protein</fullName>
    </recommendedName>
</protein>
<dbReference type="NCBIfam" id="NF009044">
    <property type="entry name" value="PRK12378.1"/>
    <property type="match status" value="1"/>
</dbReference>
<keyword evidence="3" id="KW-1133">Transmembrane helix</keyword>
<reference evidence="6 7" key="1">
    <citation type="journal article" date="2017" name="Mycologia">
        <title>Bifiguratus adelaidae, gen. et sp. nov., a new member of Mucoromycotina in endophytic and soil-dwelling habitats.</title>
        <authorList>
            <person name="Torres-Cruz T.J."/>
            <person name="Billingsley Tobias T.L."/>
            <person name="Almatruk M."/>
            <person name="Hesse C."/>
            <person name="Kuske C.R."/>
            <person name="Desiro A."/>
            <person name="Benucci G.M."/>
            <person name="Bonito G."/>
            <person name="Stajich J.E."/>
            <person name="Dunlap C."/>
            <person name="Arnold A.E."/>
            <person name="Porras-Alfaro A."/>
        </authorList>
    </citation>
    <scope>NUCLEOTIDE SEQUENCE [LARGE SCALE GENOMIC DNA]</scope>
    <source>
        <strain evidence="6 7">AZ0501</strain>
    </source>
</reference>
<evidence type="ECO:0000256" key="1">
    <source>
        <dbReference type="ARBA" id="ARBA00004173"/>
    </source>
</evidence>
<dbReference type="Pfam" id="PF01709">
    <property type="entry name" value="Transcrip_reg"/>
    <property type="match status" value="1"/>
</dbReference>
<feature type="transmembrane region" description="Helical" evidence="3">
    <location>
        <begin position="194"/>
        <end position="218"/>
    </location>
</feature>
<feature type="domain" description="TACO1/YebC-like N-terminal" evidence="5">
    <location>
        <begin position="440"/>
        <end position="510"/>
    </location>
</feature>